<dbReference type="PANTHER" id="PTHR23076">
    <property type="entry name" value="METALLOPROTEASE M41 FTSH"/>
    <property type="match status" value="1"/>
</dbReference>
<evidence type="ECO:0000256" key="5">
    <source>
        <dbReference type="ARBA" id="ARBA00022692"/>
    </source>
</evidence>
<feature type="transmembrane region" description="Helical" evidence="15">
    <location>
        <begin position="21"/>
        <end position="42"/>
    </location>
</feature>
<evidence type="ECO:0000256" key="16">
    <source>
        <dbReference type="RuleBase" id="RU003651"/>
    </source>
</evidence>
<organism evidence="19 20">
    <name type="scientific">Prosthecobacter debontii</name>
    <dbReference type="NCBI Taxonomy" id="48467"/>
    <lineage>
        <taxon>Bacteria</taxon>
        <taxon>Pseudomonadati</taxon>
        <taxon>Verrucomicrobiota</taxon>
        <taxon>Verrucomicrobiia</taxon>
        <taxon>Verrucomicrobiales</taxon>
        <taxon>Verrucomicrobiaceae</taxon>
        <taxon>Prosthecobacter</taxon>
    </lineage>
</organism>
<evidence type="ECO:0000256" key="14">
    <source>
        <dbReference type="ARBA" id="ARBA00061570"/>
    </source>
</evidence>
<dbReference type="Gene3D" id="3.40.50.300">
    <property type="entry name" value="P-loop containing nucleotide triphosphate hydrolases"/>
    <property type="match status" value="1"/>
</dbReference>
<evidence type="ECO:0000313" key="20">
    <source>
        <dbReference type="Proteomes" id="UP000190774"/>
    </source>
</evidence>
<dbReference type="GO" id="GO:0030163">
    <property type="term" value="P:protein catabolic process"/>
    <property type="evidence" value="ECO:0007669"/>
    <property type="project" value="UniProtKB-UniRule"/>
</dbReference>
<dbReference type="GO" id="GO:0005886">
    <property type="term" value="C:plasma membrane"/>
    <property type="evidence" value="ECO:0007669"/>
    <property type="project" value="UniProtKB-SubCell"/>
</dbReference>
<feature type="binding site" evidence="15">
    <location>
        <position position="542"/>
    </location>
    <ligand>
        <name>Zn(2+)</name>
        <dbReference type="ChEBI" id="CHEBI:29105"/>
        <note>catalytic</note>
    </ligand>
</feature>
<evidence type="ECO:0000256" key="8">
    <source>
        <dbReference type="ARBA" id="ARBA00022801"/>
    </source>
</evidence>
<keyword evidence="9 15" id="KW-0862">Zinc</keyword>
<feature type="region of interest" description="Disordered" evidence="17">
    <location>
        <begin position="647"/>
        <end position="692"/>
    </location>
</feature>
<protein>
    <recommendedName>
        <fullName evidence="15">ATP-dependent zinc metalloprotease FtsH</fullName>
        <ecNumber evidence="15">3.4.24.-</ecNumber>
    </recommendedName>
</protein>
<evidence type="ECO:0000259" key="18">
    <source>
        <dbReference type="SMART" id="SM00382"/>
    </source>
</evidence>
<proteinExistence type="inferred from homology"/>
<dbReference type="AlphaFoldDB" id="A0A1T4Z3M6"/>
<dbReference type="FunFam" id="3.40.50.300:FF:000001">
    <property type="entry name" value="ATP-dependent zinc metalloprotease FtsH"/>
    <property type="match status" value="1"/>
</dbReference>
<keyword evidence="5 15" id="KW-0812">Transmembrane</keyword>
<dbReference type="Pfam" id="PF06480">
    <property type="entry name" value="FtsH_ext"/>
    <property type="match status" value="1"/>
</dbReference>
<dbReference type="InterPro" id="IPR003960">
    <property type="entry name" value="ATPase_AAA_CS"/>
</dbReference>
<feature type="binding site" evidence="15">
    <location>
        <position position="466"/>
    </location>
    <ligand>
        <name>Zn(2+)</name>
        <dbReference type="ChEBI" id="CHEBI:29105"/>
        <note>catalytic</note>
    </ligand>
</feature>
<dbReference type="InterPro" id="IPR003959">
    <property type="entry name" value="ATPase_AAA_core"/>
</dbReference>
<dbReference type="InterPro" id="IPR005936">
    <property type="entry name" value="FtsH"/>
</dbReference>
<dbReference type="CDD" id="cd19501">
    <property type="entry name" value="RecA-like_FtsH"/>
    <property type="match status" value="1"/>
</dbReference>
<keyword evidence="6 15" id="KW-0479">Metal-binding</keyword>
<feature type="binding site" evidence="15">
    <location>
        <position position="470"/>
    </location>
    <ligand>
        <name>Zn(2+)</name>
        <dbReference type="ChEBI" id="CHEBI:29105"/>
        <note>catalytic</note>
    </ligand>
</feature>
<dbReference type="Pfam" id="PF01434">
    <property type="entry name" value="Peptidase_M41"/>
    <property type="match status" value="1"/>
</dbReference>
<dbReference type="GO" id="GO:0051301">
    <property type="term" value="P:cell division"/>
    <property type="evidence" value="ECO:0007669"/>
    <property type="project" value="UniProtKB-KW"/>
</dbReference>
<comment type="similarity">
    <text evidence="2 15">In the C-terminal section; belongs to the peptidase M41 family.</text>
</comment>
<evidence type="ECO:0000256" key="15">
    <source>
        <dbReference type="HAMAP-Rule" id="MF_01458"/>
    </source>
</evidence>
<dbReference type="FunFam" id="1.20.58.760:FF:000001">
    <property type="entry name" value="ATP-dependent zinc metalloprotease FtsH"/>
    <property type="match status" value="1"/>
</dbReference>
<dbReference type="InterPro" id="IPR003593">
    <property type="entry name" value="AAA+_ATPase"/>
</dbReference>
<keyword evidence="10 15" id="KW-0067">ATP-binding</keyword>
<dbReference type="InterPro" id="IPR000642">
    <property type="entry name" value="Peptidase_M41"/>
</dbReference>
<feature type="transmembrane region" description="Helical" evidence="15">
    <location>
        <begin position="151"/>
        <end position="172"/>
    </location>
</feature>
<comment type="similarity">
    <text evidence="14 15">In the central section; belongs to the AAA ATPase family.</text>
</comment>
<evidence type="ECO:0000256" key="4">
    <source>
        <dbReference type="ARBA" id="ARBA00022670"/>
    </source>
</evidence>
<keyword evidence="13 15" id="KW-0472">Membrane</keyword>
<dbReference type="RefSeq" id="WP_078816097.1">
    <property type="nucleotide sequence ID" value="NZ_FUYE01000028.1"/>
</dbReference>
<keyword evidence="7 15" id="KW-0547">Nucleotide-binding</keyword>
<dbReference type="HAMAP" id="MF_01458">
    <property type="entry name" value="FtsH"/>
    <property type="match status" value="1"/>
</dbReference>
<feature type="binding site" evidence="15">
    <location>
        <begin position="244"/>
        <end position="251"/>
    </location>
    <ligand>
        <name>ATP</name>
        <dbReference type="ChEBI" id="CHEBI:30616"/>
    </ligand>
</feature>
<comment type="subunit">
    <text evidence="15">Homohexamer.</text>
</comment>
<dbReference type="EMBL" id="FUYE01000028">
    <property type="protein sequence ID" value="SKB08614.1"/>
    <property type="molecule type" value="Genomic_DNA"/>
</dbReference>
<gene>
    <name evidence="15" type="primary">ftsH</name>
    <name evidence="19" type="ORF">SAMN02745166_04986</name>
</gene>
<dbReference type="EC" id="3.4.24.-" evidence="15"/>
<dbReference type="GO" id="GO:0006508">
    <property type="term" value="P:proteolysis"/>
    <property type="evidence" value="ECO:0007669"/>
    <property type="project" value="UniProtKB-KW"/>
</dbReference>
<dbReference type="NCBIfam" id="TIGR01241">
    <property type="entry name" value="FtsH_fam"/>
    <property type="match status" value="1"/>
</dbReference>
<keyword evidence="19" id="KW-0131">Cell cycle</keyword>
<accession>A0A1T4Z3M6</accession>
<dbReference type="Proteomes" id="UP000190774">
    <property type="component" value="Unassembled WGS sequence"/>
</dbReference>
<evidence type="ECO:0000256" key="11">
    <source>
        <dbReference type="ARBA" id="ARBA00022989"/>
    </source>
</evidence>
<dbReference type="Pfam" id="PF00004">
    <property type="entry name" value="AAA"/>
    <property type="match status" value="1"/>
</dbReference>
<feature type="active site" evidence="15">
    <location>
        <position position="467"/>
    </location>
</feature>
<feature type="domain" description="AAA+ ATPase" evidence="18">
    <location>
        <begin position="236"/>
        <end position="375"/>
    </location>
</feature>
<keyword evidence="20" id="KW-1185">Reference proteome</keyword>
<evidence type="ECO:0000256" key="13">
    <source>
        <dbReference type="ARBA" id="ARBA00023136"/>
    </source>
</evidence>
<dbReference type="GO" id="GO:0004176">
    <property type="term" value="F:ATP-dependent peptidase activity"/>
    <property type="evidence" value="ECO:0007669"/>
    <property type="project" value="InterPro"/>
</dbReference>
<keyword evidence="4 15" id="KW-0645">Protease</keyword>
<dbReference type="Gene3D" id="1.10.8.60">
    <property type="match status" value="1"/>
</dbReference>
<evidence type="ECO:0000256" key="1">
    <source>
        <dbReference type="ARBA" id="ARBA00004370"/>
    </source>
</evidence>
<dbReference type="GO" id="GO:0008270">
    <property type="term" value="F:zinc ion binding"/>
    <property type="evidence" value="ECO:0007669"/>
    <property type="project" value="UniProtKB-UniRule"/>
</dbReference>
<comment type="cofactor">
    <cofactor evidence="15">
        <name>Zn(2+)</name>
        <dbReference type="ChEBI" id="CHEBI:29105"/>
    </cofactor>
    <text evidence="15">Binds 1 zinc ion per subunit.</text>
</comment>
<keyword evidence="8 15" id="KW-0378">Hydrolase</keyword>
<dbReference type="GO" id="GO:0016887">
    <property type="term" value="F:ATP hydrolysis activity"/>
    <property type="evidence" value="ECO:0007669"/>
    <property type="project" value="UniProtKB-UniRule"/>
</dbReference>
<comment type="function">
    <text evidence="15">Acts as a processive, ATP-dependent zinc metallopeptidase for both cytoplasmic and membrane proteins. Plays a role in the quality control of integral membrane proteins.</text>
</comment>
<evidence type="ECO:0000256" key="10">
    <source>
        <dbReference type="ARBA" id="ARBA00022840"/>
    </source>
</evidence>
<dbReference type="FunFam" id="1.10.8.60:FF:000001">
    <property type="entry name" value="ATP-dependent zinc metalloprotease FtsH"/>
    <property type="match status" value="1"/>
</dbReference>
<dbReference type="InterPro" id="IPR011546">
    <property type="entry name" value="Pept_M41_FtsH_extracell"/>
</dbReference>
<evidence type="ECO:0000256" key="3">
    <source>
        <dbReference type="ARBA" id="ARBA00022475"/>
    </source>
</evidence>
<keyword evidence="3 15" id="KW-1003">Cell membrane</keyword>
<dbReference type="Pfam" id="PF17862">
    <property type="entry name" value="AAA_lid_3"/>
    <property type="match status" value="1"/>
</dbReference>
<dbReference type="SUPFAM" id="SSF52540">
    <property type="entry name" value="P-loop containing nucleoside triphosphate hydrolases"/>
    <property type="match status" value="1"/>
</dbReference>
<dbReference type="STRING" id="48467.SAMN02745166_04986"/>
<evidence type="ECO:0000256" key="12">
    <source>
        <dbReference type="ARBA" id="ARBA00023049"/>
    </source>
</evidence>
<comment type="similarity">
    <text evidence="16">Belongs to the AAA ATPase family.</text>
</comment>
<reference evidence="20" key="1">
    <citation type="submission" date="2017-02" db="EMBL/GenBank/DDBJ databases">
        <authorList>
            <person name="Varghese N."/>
            <person name="Submissions S."/>
        </authorList>
    </citation>
    <scope>NUCLEOTIDE SEQUENCE [LARGE SCALE GENOMIC DNA]</scope>
    <source>
        <strain evidence="20">ATCC 700200</strain>
    </source>
</reference>
<evidence type="ECO:0000256" key="17">
    <source>
        <dbReference type="SAM" id="MobiDB-lite"/>
    </source>
</evidence>
<name>A0A1T4Z3M6_9BACT</name>
<dbReference type="GO" id="GO:0004222">
    <property type="term" value="F:metalloendopeptidase activity"/>
    <property type="evidence" value="ECO:0007669"/>
    <property type="project" value="InterPro"/>
</dbReference>
<dbReference type="GO" id="GO:0005524">
    <property type="term" value="F:ATP binding"/>
    <property type="evidence" value="ECO:0007669"/>
    <property type="project" value="UniProtKB-UniRule"/>
</dbReference>
<evidence type="ECO:0000313" key="19">
    <source>
        <dbReference type="EMBL" id="SKB08614.1"/>
    </source>
</evidence>
<sequence>MSDDPTPKNESPNRRNQEPQFNWRGFLLLAMAVLLMGSAYMASQQTAGSQNISYKEFRDLVENDKIDKSKDLELIQQDTTTAEFIEGYAFRSAPTTSETKPVLAPAVDEKAAPGSVKFSVPVSIQYQKEELQKLMESKGLVLVPKYKNNQWSTLLVSMLPILVLLLLLYFLVRQQIKSAGRGALSFGKSKAKMLSQDRNKVTFKDVAGVEEAKEEVSELVEFLKDPKRFQKLGGKIPKGVLMVGSPGTGKTLLARAIAGEADVPFFSISGSDFVEMFVGVGASRVRDMFEQGKKNAPCLIFIDEIDAVGRHRGHGMGGGHDEREQTLNALLVEMDGFDTQEGIIIIAATNRPDVLDPALLRPGRFDRQVTVSLPDVKGREEILNVHAKRVKLNETADLSKIARGTPGFSGAELANVINEAALLAARKNLKSIGTPELEEARDKVRWGRERRSLALSEKEKENTAYHEAGHAILIEVLEHTDPLHKVTIIPRGPSLGSTMWLPEEDKFTHRKSELLDDLVVAMGGRVAEEIKFGDVTNGAMGDIRQATAIARNMVCAWGMSEKMGMVEYGEGEQAIFLARDLARNRNYSGATAQKIDEEVKRLIDEAYAKAKEILLYHRSKLDAISQALLEYETLDGSQIKEIMDHGYMINPPKDKPKPPAPPPIPKAAEPRPAAQDDENLGGLPGGLAGVPA</sequence>
<dbReference type="InterPro" id="IPR037219">
    <property type="entry name" value="Peptidase_M41-like"/>
</dbReference>
<evidence type="ECO:0000256" key="9">
    <source>
        <dbReference type="ARBA" id="ARBA00022833"/>
    </source>
</evidence>
<feature type="compositionally biased region" description="Gly residues" evidence="17">
    <location>
        <begin position="682"/>
        <end position="692"/>
    </location>
</feature>
<keyword evidence="19" id="KW-0132">Cell division</keyword>
<dbReference type="PANTHER" id="PTHR23076:SF97">
    <property type="entry name" value="ATP-DEPENDENT ZINC METALLOPROTEASE YME1L1"/>
    <property type="match status" value="1"/>
</dbReference>
<dbReference type="InterPro" id="IPR041569">
    <property type="entry name" value="AAA_lid_3"/>
</dbReference>
<evidence type="ECO:0000256" key="6">
    <source>
        <dbReference type="ARBA" id="ARBA00022723"/>
    </source>
</evidence>
<dbReference type="PROSITE" id="PS00674">
    <property type="entry name" value="AAA"/>
    <property type="match status" value="1"/>
</dbReference>
<dbReference type="SUPFAM" id="SSF140990">
    <property type="entry name" value="FtsH protease domain-like"/>
    <property type="match status" value="1"/>
</dbReference>
<dbReference type="InterPro" id="IPR027417">
    <property type="entry name" value="P-loop_NTPase"/>
</dbReference>
<comment type="subcellular location">
    <subcellularLocation>
        <location evidence="15">Cell membrane</location>
        <topology evidence="15">Multi-pass membrane protein</topology>
        <orientation evidence="15">Cytoplasmic side</orientation>
    </subcellularLocation>
    <subcellularLocation>
        <location evidence="1">Membrane</location>
    </subcellularLocation>
</comment>
<evidence type="ECO:0000256" key="2">
    <source>
        <dbReference type="ARBA" id="ARBA00010044"/>
    </source>
</evidence>
<dbReference type="SMART" id="SM00382">
    <property type="entry name" value="AAA"/>
    <property type="match status" value="1"/>
</dbReference>
<keyword evidence="11 15" id="KW-1133">Transmembrane helix</keyword>
<evidence type="ECO:0000256" key="7">
    <source>
        <dbReference type="ARBA" id="ARBA00022741"/>
    </source>
</evidence>
<dbReference type="Gene3D" id="1.20.58.760">
    <property type="entry name" value="Peptidase M41"/>
    <property type="match status" value="1"/>
</dbReference>
<keyword evidence="12 15" id="KW-0482">Metalloprotease</keyword>